<dbReference type="SUPFAM" id="SSF55785">
    <property type="entry name" value="PYP-like sensor domain (PAS domain)"/>
    <property type="match status" value="1"/>
</dbReference>
<dbReference type="OrthoDB" id="363328at2"/>
<dbReference type="Pfam" id="PF00990">
    <property type="entry name" value="GGDEF"/>
    <property type="match status" value="1"/>
</dbReference>
<dbReference type="RefSeq" id="WP_074929602.1">
    <property type="nucleotide sequence ID" value="NZ_FORI01000001.1"/>
</dbReference>
<dbReference type="Gene3D" id="3.30.450.20">
    <property type="entry name" value="PAS domain"/>
    <property type="match status" value="1"/>
</dbReference>
<dbReference type="InterPro" id="IPR000014">
    <property type="entry name" value="PAS"/>
</dbReference>
<dbReference type="AlphaFoldDB" id="A0A1I3HRV1"/>
<feature type="domain" description="GGDEF" evidence="1">
    <location>
        <begin position="181"/>
        <end position="317"/>
    </location>
</feature>
<dbReference type="NCBIfam" id="TIGR00229">
    <property type="entry name" value="sensory_box"/>
    <property type="match status" value="1"/>
</dbReference>
<dbReference type="EMBL" id="FORI01000001">
    <property type="protein sequence ID" value="SFI38484.1"/>
    <property type="molecule type" value="Genomic_DNA"/>
</dbReference>
<dbReference type="SUPFAM" id="SSF55073">
    <property type="entry name" value="Nucleotide cyclase"/>
    <property type="match status" value="1"/>
</dbReference>
<sequence length="475" mass="53969">MKMTGDIFDSIINTSQDCVFWKDKDRRFIGVNQAFLDYYGFESADVLIGKNDEDMGWHTDPEPYKQDELAVLAGKSTYKVQGKCIIRGEERDIIASKRPLSIGNEIVGLVGSFVDITDVVRRRNKNDGSQVLYTIEDLRKYKFFDKIIDEISLAEILDPLTGLLTRAYVIRFVQSLIAENTPFTFTIIDLDNFKFINDTYGHTAGDKVLTSITKGLVEFTDGYGLAGRFGGDEILFIDLKHITKEDKVQFFEDLYGSSNVLRKEVYFGNGAAFVTGTAGCASFPEDSKDFNDLFSLIDKMLYLGKNKGRNCFTIYNEAKHKDIEIRKIANNGIFTSMHKLKQDIENEKGFEKKLLKALPQLNDVLQIHDLFYVTDDGKMRAVLDKSFCADASDLPDVMEEDLFSESTLDLIKKRSPIFYKSLTSNGFETVLISRIRKGKTTKGYLVCAVKRSLRIWQENECAILFYLSELLAEEA</sequence>
<dbReference type="SMART" id="SM00267">
    <property type="entry name" value="GGDEF"/>
    <property type="match status" value="1"/>
</dbReference>
<dbReference type="CDD" id="cd01949">
    <property type="entry name" value="GGDEF"/>
    <property type="match status" value="1"/>
</dbReference>
<evidence type="ECO:0000313" key="2">
    <source>
        <dbReference type="EMBL" id="SFI38484.1"/>
    </source>
</evidence>
<dbReference type="PROSITE" id="PS50887">
    <property type="entry name" value="GGDEF"/>
    <property type="match status" value="1"/>
</dbReference>
<protein>
    <submittedName>
        <fullName evidence="2">PAS domain S-box-containing protein/diguanylate cyclase (GGDEF) domain-containing protein</fullName>
    </submittedName>
</protein>
<dbReference type="InterPro" id="IPR013656">
    <property type="entry name" value="PAS_4"/>
</dbReference>
<dbReference type="Gene3D" id="3.30.70.270">
    <property type="match status" value="1"/>
</dbReference>
<dbReference type="Proteomes" id="UP000182737">
    <property type="component" value="Unassembled WGS sequence"/>
</dbReference>
<proteinExistence type="predicted"/>
<evidence type="ECO:0000313" key="3">
    <source>
        <dbReference type="Proteomes" id="UP000182737"/>
    </source>
</evidence>
<name>A0A1I3HRV1_9SPIR</name>
<dbReference type="InterPro" id="IPR000160">
    <property type="entry name" value="GGDEF_dom"/>
</dbReference>
<organism evidence="2 3">
    <name type="scientific">Treponema bryantii</name>
    <dbReference type="NCBI Taxonomy" id="163"/>
    <lineage>
        <taxon>Bacteria</taxon>
        <taxon>Pseudomonadati</taxon>
        <taxon>Spirochaetota</taxon>
        <taxon>Spirochaetia</taxon>
        <taxon>Spirochaetales</taxon>
        <taxon>Treponemataceae</taxon>
        <taxon>Treponema</taxon>
    </lineage>
</organism>
<dbReference type="NCBIfam" id="TIGR00254">
    <property type="entry name" value="GGDEF"/>
    <property type="match status" value="1"/>
</dbReference>
<gene>
    <name evidence="2" type="ORF">SAMN04487775_10136</name>
</gene>
<keyword evidence="3" id="KW-1185">Reference proteome</keyword>
<dbReference type="InterPro" id="IPR029787">
    <property type="entry name" value="Nucleotide_cyclase"/>
</dbReference>
<dbReference type="PANTHER" id="PTHR44757:SF2">
    <property type="entry name" value="BIOFILM ARCHITECTURE MAINTENANCE PROTEIN MBAA"/>
    <property type="match status" value="1"/>
</dbReference>
<evidence type="ECO:0000259" key="1">
    <source>
        <dbReference type="PROSITE" id="PS50887"/>
    </source>
</evidence>
<dbReference type="PANTHER" id="PTHR44757">
    <property type="entry name" value="DIGUANYLATE CYCLASE DGCP"/>
    <property type="match status" value="1"/>
</dbReference>
<dbReference type="InterPro" id="IPR043128">
    <property type="entry name" value="Rev_trsase/Diguanyl_cyclase"/>
</dbReference>
<dbReference type="InterPro" id="IPR035965">
    <property type="entry name" value="PAS-like_dom_sf"/>
</dbReference>
<dbReference type="Pfam" id="PF08448">
    <property type="entry name" value="PAS_4"/>
    <property type="match status" value="1"/>
</dbReference>
<accession>A0A1I3HRV1</accession>
<reference evidence="3" key="1">
    <citation type="submission" date="2016-10" db="EMBL/GenBank/DDBJ databases">
        <authorList>
            <person name="Varghese N."/>
            <person name="Submissions S."/>
        </authorList>
    </citation>
    <scope>NUCLEOTIDE SEQUENCE [LARGE SCALE GENOMIC DNA]</scope>
    <source>
        <strain evidence="3">XBD1002</strain>
    </source>
</reference>
<dbReference type="InterPro" id="IPR052155">
    <property type="entry name" value="Biofilm_reg_signaling"/>
</dbReference>